<feature type="transmembrane region" description="Helical" evidence="1">
    <location>
        <begin position="92"/>
        <end position="110"/>
    </location>
</feature>
<accession>H6NCE6</accession>
<sequence length="194" mass="20900">MKGSRSKRLRVPAFMHDLLGTGPTRGTLLAMLVCGALFTAAFGVRFPEFGEGRPVWGSVITMLLVWDIVTGCMANFTRSTSGYYANHPRKRIIFLAVHLHIVLIAVLLHADLGPALCVWVMSILGEAVVSGLTGRPSQHFAAGVLLTLGLGFVTLLPFDSPFMMTVGLLFLLKVLYSFAVDHYGHAGRGAGEGE</sequence>
<evidence type="ECO:0000313" key="3">
    <source>
        <dbReference type="Proteomes" id="UP000007523"/>
    </source>
</evidence>
<keyword evidence="1" id="KW-1133">Transmembrane helix</keyword>
<keyword evidence="1" id="KW-0812">Transmembrane</keyword>
<dbReference type="Proteomes" id="UP000007523">
    <property type="component" value="Chromosome"/>
</dbReference>
<feature type="transmembrane region" description="Helical" evidence="1">
    <location>
        <begin position="162"/>
        <end position="180"/>
    </location>
</feature>
<keyword evidence="1" id="KW-0472">Membrane</keyword>
<feature type="transmembrane region" description="Helical" evidence="1">
    <location>
        <begin position="116"/>
        <end position="133"/>
    </location>
</feature>
<feature type="transmembrane region" description="Helical" evidence="1">
    <location>
        <begin position="53"/>
        <end position="72"/>
    </location>
</feature>
<dbReference type="EMBL" id="CP003235">
    <property type="protein sequence ID" value="AFC28559.1"/>
    <property type="molecule type" value="Genomic_DNA"/>
</dbReference>
<reference evidence="2 3" key="1">
    <citation type="journal article" date="2012" name="J. Bacteriol.">
        <title>Complete Genome Sequence of Paenibacillus mucilaginosus 3016, a Bacterium Functional as Microbial Fertilizer.</title>
        <authorList>
            <person name="Ma M."/>
            <person name="Wang Z."/>
            <person name="Li L."/>
            <person name="Jiang X."/>
            <person name="Guan D."/>
            <person name="Cao F."/>
            <person name="Chen H."/>
            <person name="Wang X."/>
            <person name="Shen D."/>
            <person name="Du B."/>
            <person name="Li J."/>
        </authorList>
    </citation>
    <scope>NUCLEOTIDE SEQUENCE [LARGE SCALE GENOMIC DNA]</scope>
    <source>
        <strain evidence="2 3">3016</strain>
    </source>
</reference>
<evidence type="ECO:0000256" key="1">
    <source>
        <dbReference type="SAM" id="Phobius"/>
    </source>
</evidence>
<dbReference type="AlphaFoldDB" id="H6NCE6"/>
<feature type="transmembrane region" description="Helical" evidence="1">
    <location>
        <begin position="140"/>
        <end position="156"/>
    </location>
</feature>
<protein>
    <submittedName>
        <fullName evidence="2">Uncharacterized protein</fullName>
    </submittedName>
</protein>
<evidence type="ECO:0000313" key="2">
    <source>
        <dbReference type="EMBL" id="AFC28559.1"/>
    </source>
</evidence>
<proteinExistence type="predicted"/>
<dbReference type="KEGG" id="pmq:PM3016_1641"/>
<gene>
    <name evidence="2" type="ORF">PM3016_1641</name>
</gene>
<dbReference type="STRING" id="1116391.PM3016_1641"/>
<keyword evidence="3" id="KW-1185">Reference proteome</keyword>
<dbReference type="HOGENOM" id="CLU_123204_0_0_9"/>
<name>H6NCE6_9BACL</name>
<organism evidence="2 3">
    <name type="scientific">Paenibacillus mucilaginosus 3016</name>
    <dbReference type="NCBI Taxonomy" id="1116391"/>
    <lineage>
        <taxon>Bacteria</taxon>
        <taxon>Bacillati</taxon>
        <taxon>Bacillota</taxon>
        <taxon>Bacilli</taxon>
        <taxon>Bacillales</taxon>
        <taxon>Paenibacillaceae</taxon>
        <taxon>Paenibacillus</taxon>
    </lineage>
</organism>